<dbReference type="HOGENOM" id="CLU_1627662_0_0_1"/>
<protein>
    <submittedName>
        <fullName evidence="2">Uncharacterized protein</fullName>
    </submittedName>
</protein>
<reference evidence="3" key="1">
    <citation type="journal article" date="2015" name="BMC Genomics">
        <title>Genomic and transcriptomic analysis of the endophytic fungus Pestalotiopsis fici reveals its lifestyle and high potential for synthesis of natural products.</title>
        <authorList>
            <person name="Wang X."/>
            <person name="Zhang X."/>
            <person name="Liu L."/>
            <person name="Xiang M."/>
            <person name="Wang W."/>
            <person name="Sun X."/>
            <person name="Che Y."/>
            <person name="Guo L."/>
            <person name="Liu G."/>
            <person name="Guo L."/>
            <person name="Wang C."/>
            <person name="Yin W.B."/>
            <person name="Stadler M."/>
            <person name="Zhang X."/>
            <person name="Liu X."/>
        </authorList>
    </citation>
    <scope>NUCLEOTIDE SEQUENCE [LARGE SCALE GENOMIC DNA]</scope>
    <source>
        <strain evidence="3">W106-1 / CGMCC3.15140</strain>
    </source>
</reference>
<evidence type="ECO:0000313" key="2">
    <source>
        <dbReference type="EMBL" id="ETS80904.1"/>
    </source>
</evidence>
<dbReference type="OrthoDB" id="5403747at2759"/>
<dbReference type="KEGG" id="pfy:PFICI_08433"/>
<feature type="compositionally biased region" description="Basic residues" evidence="1">
    <location>
        <begin position="129"/>
        <end position="143"/>
    </location>
</feature>
<dbReference type="EMBL" id="KI912113">
    <property type="protein sequence ID" value="ETS80904.1"/>
    <property type="molecule type" value="Genomic_DNA"/>
</dbReference>
<dbReference type="RefSeq" id="XP_007835205.1">
    <property type="nucleotide sequence ID" value="XM_007837014.1"/>
</dbReference>
<evidence type="ECO:0000256" key="1">
    <source>
        <dbReference type="SAM" id="MobiDB-lite"/>
    </source>
</evidence>
<feature type="region of interest" description="Disordered" evidence="1">
    <location>
        <begin position="103"/>
        <end position="163"/>
    </location>
</feature>
<sequence length="163" mass="17698">MATDKGAKNALNLGDLTNNDLRLVAIAWNCLEDSKASNSTFSPSRKLWHKMDRTLRRPSNPLLSIDLDKFTAATGYANPTSARVCFNATKRKLTTFFNTISNAGDATIAPSPKRKGADNTADNSVPAAKKGRTTKKSRAKAKNVKNEDADVQEEADVLEDGEI</sequence>
<keyword evidence="3" id="KW-1185">Reference proteome</keyword>
<proteinExistence type="predicted"/>
<accession>W3X4G7</accession>
<dbReference type="AlphaFoldDB" id="W3X4G7"/>
<evidence type="ECO:0000313" key="3">
    <source>
        <dbReference type="Proteomes" id="UP000030651"/>
    </source>
</evidence>
<gene>
    <name evidence="2" type="ORF">PFICI_08433</name>
</gene>
<dbReference type="InParanoid" id="W3X4G7"/>
<dbReference type="GeneID" id="19273446"/>
<organism evidence="2 3">
    <name type="scientific">Pestalotiopsis fici (strain W106-1 / CGMCC3.15140)</name>
    <dbReference type="NCBI Taxonomy" id="1229662"/>
    <lineage>
        <taxon>Eukaryota</taxon>
        <taxon>Fungi</taxon>
        <taxon>Dikarya</taxon>
        <taxon>Ascomycota</taxon>
        <taxon>Pezizomycotina</taxon>
        <taxon>Sordariomycetes</taxon>
        <taxon>Xylariomycetidae</taxon>
        <taxon>Amphisphaeriales</taxon>
        <taxon>Sporocadaceae</taxon>
        <taxon>Pestalotiopsis</taxon>
    </lineage>
</organism>
<name>W3X4G7_PESFW</name>
<feature type="compositionally biased region" description="Acidic residues" evidence="1">
    <location>
        <begin position="149"/>
        <end position="163"/>
    </location>
</feature>
<dbReference type="Proteomes" id="UP000030651">
    <property type="component" value="Unassembled WGS sequence"/>
</dbReference>